<accession>A0A2T0RL44</accession>
<evidence type="ECO:0000313" key="3">
    <source>
        <dbReference type="Proteomes" id="UP000239480"/>
    </source>
</evidence>
<keyword evidence="1" id="KW-0472">Membrane</keyword>
<evidence type="ECO:0000313" key="2">
    <source>
        <dbReference type="EMBL" id="PRY21915.1"/>
    </source>
</evidence>
<dbReference type="AlphaFoldDB" id="A0A2T0RL44"/>
<name>A0A2T0RL44_9RHOB</name>
<dbReference type="EMBL" id="PVTD01000008">
    <property type="protein sequence ID" value="PRY21915.1"/>
    <property type="molecule type" value="Genomic_DNA"/>
</dbReference>
<comment type="caution">
    <text evidence="2">The sequence shown here is derived from an EMBL/GenBank/DDBJ whole genome shotgun (WGS) entry which is preliminary data.</text>
</comment>
<sequence>MTLQDAAAFAPETQAWVSALRALAEGLPIAILITSFAERGRLSRARTALDGKPGHGTA</sequence>
<feature type="transmembrane region" description="Helical" evidence="1">
    <location>
        <begin position="15"/>
        <end position="37"/>
    </location>
</feature>
<organism evidence="2 3">
    <name type="scientific">Aliiruegeria haliotis</name>
    <dbReference type="NCBI Taxonomy" id="1280846"/>
    <lineage>
        <taxon>Bacteria</taxon>
        <taxon>Pseudomonadati</taxon>
        <taxon>Pseudomonadota</taxon>
        <taxon>Alphaproteobacteria</taxon>
        <taxon>Rhodobacterales</taxon>
        <taxon>Roseobacteraceae</taxon>
        <taxon>Aliiruegeria</taxon>
    </lineage>
</organism>
<gene>
    <name evidence="2" type="ORF">CLV78_108188</name>
</gene>
<dbReference type="Proteomes" id="UP000239480">
    <property type="component" value="Unassembled WGS sequence"/>
</dbReference>
<dbReference type="RefSeq" id="WP_158263596.1">
    <property type="nucleotide sequence ID" value="NZ_PVTD01000008.1"/>
</dbReference>
<evidence type="ECO:0000256" key="1">
    <source>
        <dbReference type="SAM" id="Phobius"/>
    </source>
</evidence>
<keyword evidence="3" id="KW-1185">Reference proteome</keyword>
<keyword evidence="1" id="KW-0812">Transmembrane</keyword>
<keyword evidence="1" id="KW-1133">Transmembrane helix</keyword>
<reference evidence="2 3" key="1">
    <citation type="submission" date="2018-03" db="EMBL/GenBank/DDBJ databases">
        <title>Genomic Encyclopedia of Archaeal and Bacterial Type Strains, Phase II (KMG-II): from individual species to whole genera.</title>
        <authorList>
            <person name="Goeker M."/>
        </authorList>
    </citation>
    <scope>NUCLEOTIDE SEQUENCE [LARGE SCALE GENOMIC DNA]</scope>
    <source>
        <strain evidence="2 3">DSM 29328</strain>
    </source>
</reference>
<proteinExistence type="predicted"/>
<protein>
    <submittedName>
        <fullName evidence="2">Uncharacterized protein</fullName>
    </submittedName>
</protein>